<protein>
    <submittedName>
        <fullName evidence="1 2">F-box/kelch-repeat protein</fullName>
    </submittedName>
</protein>
<gene>
    <name evidence="1" type="ORF">ZHAS_00021911</name>
</gene>
<dbReference type="AlphaFoldDB" id="A0A084WTX0"/>
<dbReference type="Proteomes" id="UP000030765">
    <property type="component" value="Unassembled WGS sequence"/>
</dbReference>
<dbReference type="EMBL" id="KE525420">
    <property type="protein sequence ID" value="KFB53664.1"/>
    <property type="molecule type" value="Genomic_DNA"/>
</dbReference>
<evidence type="ECO:0000313" key="3">
    <source>
        <dbReference type="Proteomes" id="UP000030765"/>
    </source>
</evidence>
<reference evidence="2" key="2">
    <citation type="submission" date="2020-05" db="UniProtKB">
        <authorList>
            <consortium name="EnsemblMetazoa"/>
        </authorList>
    </citation>
    <scope>IDENTIFICATION</scope>
</reference>
<keyword evidence="3" id="KW-1185">Reference proteome</keyword>
<evidence type="ECO:0000313" key="2">
    <source>
        <dbReference type="EnsemblMetazoa" id="ASIC021911-PA"/>
    </source>
</evidence>
<dbReference type="EMBL" id="ATLV01026930">
    <property type="status" value="NOT_ANNOTATED_CDS"/>
    <property type="molecule type" value="Genomic_DNA"/>
</dbReference>
<organism evidence="1">
    <name type="scientific">Anopheles sinensis</name>
    <name type="common">Mosquito</name>
    <dbReference type="NCBI Taxonomy" id="74873"/>
    <lineage>
        <taxon>Eukaryota</taxon>
        <taxon>Metazoa</taxon>
        <taxon>Ecdysozoa</taxon>
        <taxon>Arthropoda</taxon>
        <taxon>Hexapoda</taxon>
        <taxon>Insecta</taxon>
        <taxon>Pterygota</taxon>
        <taxon>Neoptera</taxon>
        <taxon>Endopterygota</taxon>
        <taxon>Diptera</taxon>
        <taxon>Nematocera</taxon>
        <taxon>Culicoidea</taxon>
        <taxon>Culicidae</taxon>
        <taxon>Anophelinae</taxon>
        <taxon>Anopheles</taxon>
    </lineage>
</organism>
<name>A0A084WTX0_ANOSI</name>
<dbReference type="PROSITE" id="PS50096">
    <property type="entry name" value="IQ"/>
    <property type="match status" value="1"/>
</dbReference>
<dbReference type="VEuPathDB" id="VectorBase:ASIC021911"/>
<dbReference type="EnsemblMetazoa" id="ASIC021911-RA">
    <property type="protein sequence ID" value="ASIC021911-PA"/>
    <property type="gene ID" value="ASIC021911"/>
</dbReference>
<evidence type="ECO:0000313" key="1">
    <source>
        <dbReference type="EMBL" id="KFB53664.1"/>
    </source>
</evidence>
<proteinExistence type="predicted"/>
<reference evidence="1 3" key="1">
    <citation type="journal article" date="2014" name="BMC Genomics">
        <title>Genome sequence of Anopheles sinensis provides insight into genetics basis of mosquito competence for malaria parasites.</title>
        <authorList>
            <person name="Zhou D."/>
            <person name="Zhang D."/>
            <person name="Ding G."/>
            <person name="Shi L."/>
            <person name="Hou Q."/>
            <person name="Ye Y."/>
            <person name="Xu Y."/>
            <person name="Zhou H."/>
            <person name="Xiong C."/>
            <person name="Li S."/>
            <person name="Yu J."/>
            <person name="Hong S."/>
            <person name="Yu X."/>
            <person name="Zou P."/>
            <person name="Chen C."/>
            <person name="Chang X."/>
            <person name="Wang W."/>
            <person name="Lv Y."/>
            <person name="Sun Y."/>
            <person name="Ma L."/>
            <person name="Shen B."/>
            <person name="Zhu C."/>
        </authorList>
    </citation>
    <scope>NUCLEOTIDE SEQUENCE [LARGE SCALE GENOMIC DNA]</scope>
</reference>
<sequence>MDGRYCSVLPFSLPNSPSLNQSKRHPNCRELPPIARIQATFRQVIVRKELYAQRS</sequence>
<accession>A0A084WTX0</accession>